<sequence length="78" mass="9064">MSNKKYLMPIPAGTPYSVIAEAVNKFNLEIVEMPVKEAMVEEGEKPPMMWVLKGEKEDLMKAKEFICERLKEKLKEFE</sequence>
<organism evidence="1 3">
    <name type="scientific">Thermoproteota archaeon</name>
    <dbReference type="NCBI Taxonomy" id="2056631"/>
    <lineage>
        <taxon>Archaea</taxon>
        <taxon>Thermoproteota</taxon>
    </lineage>
</organism>
<dbReference type="EMBL" id="RXIH01000001">
    <property type="protein sequence ID" value="RZN57885.1"/>
    <property type="molecule type" value="Genomic_DNA"/>
</dbReference>
<comment type="caution">
    <text evidence="1">The sequence shown here is derived from an EMBL/GenBank/DDBJ whole genome shotgun (WGS) entry which is preliminary data.</text>
</comment>
<evidence type="ECO:0008006" key="5">
    <source>
        <dbReference type="Google" id="ProtNLM"/>
    </source>
</evidence>
<evidence type="ECO:0000313" key="1">
    <source>
        <dbReference type="EMBL" id="RZN57885.1"/>
    </source>
</evidence>
<proteinExistence type="predicted"/>
<dbReference type="AlphaFoldDB" id="A0A520KH54"/>
<evidence type="ECO:0000313" key="2">
    <source>
        <dbReference type="EMBL" id="TDA37993.1"/>
    </source>
</evidence>
<evidence type="ECO:0000313" key="3">
    <source>
        <dbReference type="Proteomes" id="UP000316080"/>
    </source>
</evidence>
<protein>
    <recommendedName>
        <fullName evidence="5">DUF2007 domain-containing protein</fullName>
    </recommendedName>
</protein>
<accession>A0A520KH54</accession>
<dbReference type="Proteomes" id="UP000316080">
    <property type="component" value="Unassembled WGS sequence"/>
</dbReference>
<dbReference type="EMBL" id="QNVI01000061">
    <property type="protein sequence ID" value="TDA37993.1"/>
    <property type="molecule type" value="Genomic_DNA"/>
</dbReference>
<reference evidence="2 4" key="1">
    <citation type="journal article" date="2019" name="Nat. Microbiol.">
        <title>Expanding anaerobic alkane metabolism in the domain of Archaea.</title>
        <authorList>
            <person name="Wang Y."/>
            <person name="Wegener G."/>
            <person name="Hou J."/>
            <person name="Wang F."/>
            <person name="Xiao X."/>
        </authorList>
    </citation>
    <scope>NUCLEOTIDE SEQUENCE [LARGE SCALE GENOMIC DNA]</scope>
    <source>
        <strain evidence="2">WYZ-LMO11</strain>
    </source>
</reference>
<evidence type="ECO:0000313" key="4">
    <source>
        <dbReference type="Proteomes" id="UP000317265"/>
    </source>
</evidence>
<dbReference type="Proteomes" id="UP000317265">
    <property type="component" value="Unassembled WGS sequence"/>
</dbReference>
<name>A0A520KH54_9CREN</name>
<reference evidence="1 3" key="2">
    <citation type="journal article" date="2019" name="Nat. Microbiol.">
        <title>Wide diversity of methane and short-chain alkane metabolisms in uncultured archaea.</title>
        <authorList>
            <person name="Borrel G."/>
            <person name="Adam P.S."/>
            <person name="McKay L.J."/>
            <person name="Chen L.X."/>
            <person name="Sierra-Garcia I.N."/>
            <person name="Sieber C.M."/>
            <person name="Letourneur Q."/>
            <person name="Ghozlane A."/>
            <person name="Andersen G.L."/>
            <person name="Li W.J."/>
            <person name="Hallam S.J."/>
            <person name="Muyzer G."/>
            <person name="de Oliveira V.M."/>
            <person name="Inskeep W.P."/>
            <person name="Banfield J.F."/>
            <person name="Gribaldo S."/>
        </authorList>
    </citation>
    <scope>NUCLEOTIDE SEQUENCE [LARGE SCALE GENOMIC DNA]</scope>
    <source>
        <strain evidence="1">Verst-YHS</strain>
    </source>
</reference>
<gene>
    <name evidence="2" type="ORF">DSO09_05660</name>
    <name evidence="1" type="ORF">EF809_00295</name>
</gene>